<feature type="region of interest" description="Disordered" evidence="8">
    <location>
        <begin position="95"/>
        <end position="114"/>
    </location>
</feature>
<evidence type="ECO:0000313" key="11">
    <source>
        <dbReference type="EMBL" id="ODQ61400.1"/>
    </source>
</evidence>
<dbReference type="GO" id="GO:0005654">
    <property type="term" value="C:nucleoplasm"/>
    <property type="evidence" value="ECO:0007669"/>
    <property type="project" value="TreeGrafter"/>
</dbReference>
<evidence type="ECO:0000256" key="2">
    <source>
        <dbReference type="ARBA" id="ARBA00012177"/>
    </source>
</evidence>
<evidence type="ECO:0000256" key="8">
    <source>
        <dbReference type="SAM" id="MobiDB-lite"/>
    </source>
</evidence>
<dbReference type="GO" id="GO:0004525">
    <property type="term" value="F:ribonuclease III activity"/>
    <property type="evidence" value="ECO:0007669"/>
    <property type="project" value="UniProtKB-EC"/>
</dbReference>
<protein>
    <recommendedName>
        <fullName evidence="2">ribonuclease III</fullName>
        <ecNumber evidence="2">3.1.26.3</ecNumber>
    </recommendedName>
</protein>
<dbReference type="Gene3D" id="3.30.160.20">
    <property type="match status" value="1"/>
</dbReference>
<keyword evidence="5" id="KW-0378">Hydrolase</keyword>
<comment type="catalytic activity">
    <reaction evidence="1">
        <text>Endonucleolytic cleavage to 5'-phosphomonoester.</text>
        <dbReference type="EC" id="3.1.26.3"/>
    </reaction>
</comment>
<dbReference type="GeneID" id="30200531"/>
<evidence type="ECO:0000256" key="4">
    <source>
        <dbReference type="ARBA" id="ARBA00022759"/>
    </source>
</evidence>
<evidence type="ECO:0000256" key="5">
    <source>
        <dbReference type="ARBA" id="ARBA00022801"/>
    </source>
</evidence>
<dbReference type="PROSITE" id="PS00517">
    <property type="entry name" value="RNASE_3_1"/>
    <property type="match status" value="1"/>
</dbReference>
<dbReference type="EC" id="3.1.26.3" evidence="2"/>
<dbReference type="Proteomes" id="UP000094112">
    <property type="component" value="Unassembled WGS sequence"/>
</dbReference>
<reference evidence="11 12" key="1">
    <citation type="journal article" date="2016" name="Proc. Natl. Acad. Sci. U.S.A.">
        <title>Comparative genomics of biotechnologically important yeasts.</title>
        <authorList>
            <person name="Riley R."/>
            <person name="Haridas S."/>
            <person name="Wolfe K.H."/>
            <person name="Lopes M.R."/>
            <person name="Hittinger C.T."/>
            <person name="Goeker M."/>
            <person name="Salamov A.A."/>
            <person name="Wisecaver J.H."/>
            <person name="Long T.M."/>
            <person name="Calvey C.H."/>
            <person name="Aerts A.L."/>
            <person name="Barry K.W."/>
            <person name="Choi C."/>
            <person name="Clum A."/>
            <person name="Coughlan A.Y."/>
            <person name="Deshpande S."/>
            <person name="Douglass A.P."/>
            <person name="Hanson S.J."/>
            <person name="Klenk H.-P."/>
            <person name="LaButti K.M."/>
            <person name="Lapidus A."/>
            <person name="Lindquist E.A."/>
            <person name="Lipzen A.M."/>
            <person name="Meier-Kolthoff J.P."/>
            <person name="Ohm R.A."/>
            <person name="Otillar R.P."/>
            <person name="Pangilinan J.L."/>
            <person name="Peng Y."/>
            <person name="Rokas A."/>
            <person name="Rosa C.A."/>
            <person name="Scheuner C."/>
            <person name="Sibirny A.A."/>
            <person name="Slot J.C."/>
            <person name="Stielow J.B."/>
            <person name="Sun H."/>
            <person name="Kurtzman C.P."/>
            <person name="Blackwell M."/>
            <person name="Grigoriev I.V."/>
            <person name="Jeffries T.W."/>
        </authorList>
    </citation>
    <scope>NUCLEOTIDE SEQUENCE [LARGE SCALE GENOMIC DNA]</scope>
    <source>
        <strain evidence="12">ATCC 58044 / CBS 1984 / NCYC 433 / NRRL Y-366-8</strain>
    </source>
</reference>
<dbReference type="OrthoDB" id="2392202at2759"/>
<dbReference type="PROSITE" id="PS50137">
    <property type="entry name" value="DS_RBD"/>
    <property type="match status" value="1"/>
</dbReference>
<evidence type="ECO:0000313" key="12">
    <source>
        <dbReference type="Proteomes" id="UP000094112"/>
    </source>
</evidence>
<dbReference type="SMART" id="SM00358">
    <property type="entry name" value="DSRM"/>
    <property type="match status" value="1"/>
</dbReference>
<dbReference type="InterPro" id="IPR044449">
    <property type="entry name" value="Rnt1/Pac1_DSRM_fungi"/>
</dbReference>
<dbReference type="GO" id="GO:0034475">
    <property type="term" value="P:U4 snRNA 3'-end processing"/>
    <property type="evidence" value="ECO:0007669"/>
    <property type="project" value="UniProtKB-ARBA"/>
</dbReference>
<dbReference type="InterPro" id="IPR000999">
    <property type="entry name" value="RNase_III_dom"/>
</dbReference>
<dbReference type="SMART" id="SM00535">
    <property type="entry name" value="RIBOc"/>
    <property type="match status" value="1"/>
</dbReference>
<evidence type="ECO:0000256" key="7">
    <source>
        <dbReference type="PROSITE-ProRule" id="PRU00266"/>
    </source>
</evidence>
<dbReference type="RefSeq" id="XP_019040607.1">
    <property type="nucleotide sequence ID" value="XM_019183285.1"/>
</dbReference>
<feature type="compositionally biased region" description="Low complexity" evidence="8">
    <location>
        <begin position="99"/>
        <end position="109"/>
    </location>
</feature>
<dbReference type="STRING" id="683960.A0A1E3P7W3"/>
<dbReference type="InterPro" id="IPR036389">
    <property type="entry name" value="RNase_III_sf"/>
</dbReference>
<dbReference type="Pfam" id="PF00035">
    <property type="entry name" value="dsrm"/>
    <property type="match status" value="1"/>
</dbReference>
<dbReference type="FunFam" id="1.10.1520.10:FF:000001">
    <property type="entry name" value="Ribonuclease 3"/>
    <property type="match status" value="1"/>
</dbReference>
<proteinExistence type="predicted"/>
<keyword evidence="3" id="KW-0540">Nuclease</keyword>
<dbReference type="SUPFAM" id="SSF54768">
    <property type="entry name" value="dsRNA-binding domain-like"/>
    <property type="match status" value="1"/>
</dbReference>
<accession>A0A1E3P7W3</accession>
<dbReference type="PROSITE" id="PS50142">
    <property type="entry name" value="RNASE_3_2"/>
    <property type="match status" value="1"/>
</dbReference>
<dbReference type="Pfam" id="PF00636">
    <property type="entry name" value="Ribonuclease_3"/>
    <property type="match status" value="1"/>
</dbReference>
<dbReference type="PANTHER" id="PTHR11207:SF0">
    <property type="entry name" value="RIBONUCLEASE 3"/>
    <property type="match status" value="1"/>
</dbReference>
<dbReference type="SUPFAM" id="SSF69065">
    <property type="entry name" value="RNase III domain-like"/>
    <property type="match status" value="1"/>
</dbReference>
<sequence length="417" mass="46754">MSTKFDSEKIDITYGRLFQLKKDFHDLEHSFENITKFGLNLADIKQLNQSEDVPEEIKEVTNHPSIMAAANLKTAYQRGSLNNMAGLLNPSTAIETKKSNSSSSSTSSSKLDKYTIDPKGLPQLPNIENRRIYQTVFIHSSAANSTKYDVHESYERLEFLGDSVLNNVISVLLFTKFPEYQEGLLTELRSIIVCNKNLTQWSLAYGFDRNLVSNLNLLEQNMAHKKLYGDIFEAYVGGLYLDSNRELHKITPWLTRLASPIIEKFASLNPVEQVPTFIPNITSESNPVQQDLTKYDISAEVLSAKVKHCKEDLYVLLNPMFVPSYELLEKLDAEHKPTFRVACVVNGEVLGVAIAGNKKDAGSKAAYDALTNNKQKVDKYAAYKTLAKRGGPTPLVVTTPIEIQIAQGIYDTNPMPY</sequence>
<evidence type="ECO:0000256" key="6">
    <source>
        <dbReference type="ARBA" id="ARBA00022884"/>
    </source>
</evidence>
<keyword evidence="4" id="KW-0255">Endonuclease</keyword>
<evidence type="ECO:0000259" key="10">
    <source>
        <dbReference type="PROSITE" id="PS50142"/>
    </source>
</evidence>
<name>A0A1E3P7W3_WICAA</name>
<evidence type="ECO:0000256" key="3">
    <source>
        <dbReference type="ARBA" id="ARBA00022722"/>
    </source>
</evidence>
<dbReference type="CDD" id="cd00593">
    <property type="entry name" value="RIBOc"/>
    <property type="match status" value="1"/>
</dbReference>
<dbReference type="GO" id="GO:0030847">
    <property type="term" value="P:termination of RNA polymerase II transcription, exosome-dependent"/>
    <property type="evidence" value="ECO:0007669"/>
    <property type="project" value="UniProtKB-ARBA"/>
</dbReference>
<keyword evidence="6 7" id="KW-0694">RNA-binding</keyword>
<dbReference type="EMBL" id="KV454209">
    <property type="protein sequence ID" value="ODQ61400.1"/>
    <property type="molecule type" value="Genomic_DNA"/>
</dbReference>
<organism evidence="11 12">
    <name type="scientific">Wickerhamomyces anomalus (strain ATCC 58044 / CBS 1984 / NCYC 433 / NRRL Y-366-8)</name>
    <name type="common">Yeast</name>
    <name type="synonym">Hansenula anomala</name>
    <dbReference type="NCBI Taxonomy" id="683960"/>
    <lineage>
        <taxon>Eukaryota</taxon>
        <taxon>Fungi</taxon>
        <taxon>Dikarya</taxon>
        <taxon>Ascomycota</taxon>
        <taxon>Saccharomycotina</taxon>
        <taxon>Saccharomycetes</taxon>
        <taxon>Phaffomycetales</taxon>
        <taxon>Wickerhamomycetaceae</taxon>
        <taxon>Wickerhamomyces</taxon>
    </lineage>
</organism>
<dbReference type="GO" id="GO:0006364">
    <property type="term" value="P:rRNA processing"/>
    <property type="evidence" value="ECO:0007669"/>
    <property type="project" value="InterPro"/>
</dbReference>
<dbReference type="AlphaFoldDB" id="A0A1E3P7W3"/>
<evidence type="ECO:0000259" key="9">
    <source>
        <dbReference type="PROSITE" id="PS50137"/>
    </source>
</evidence>
<evidence type="ECO:0000256" key="1">
    <source>
        <dbReference type="ARBA" id="ARBA00000109"/>
    </source>
</evidence>
<feature type="domain" description="DRBM" evidence="9">
    <location>
        <begin position="323"/>
        <end position="375"/>
    </location>
</feature>
<dbReference type="Gene3D" id="1.10.1520.10">
    <property type="entry name" value="Ribonuclease III domain"/>
    <property type="match status" value="1"/>
</dbReference>
<dbReference type="CDD" id="cd19876">
    <property type="entry name" value="DSRM_RNT1p-like"/>
    <property type="match status" value="1"/>
</dbReference>
<feature type="domain" description="RNase III" evidence="10">
    <location>
        <begin position="126"/>
        <end position="244"/>
    </location>
</feature>
<dbReference type="InterPro" id="IPR014720">
    <property type="entry name" value="dsRBD_dom"/>
</dbReference>
<keyword evidence="12" id="KW-1185">Reference proteome</keyword>
<dbReference type="GO" id="GO:0003725">
    <property type="term" value="F:double-stranded RNA binding"/>
    <property type="evidence" value="ECO:0007669"/>
    <property type="project" value="InterPro"/>
</dbReference>
<dbReference type="GO" id="GO:0034963">
    <property type="term" value="P:box C/D sno(s)RNA processing"/>
    <property type="evidence" value="ECO:0007669"/>
    <property type="project" value="UniProtKB-ARBA"/>
</dbReference>
<gene>
    <name evidence="11" type="ORF">WICANDRAFT_61958</name>
</gene>
<dbReference type="PANTHER" id="PTHR11207">
    <property type="entry name" value="RIBONUCLEASE III"/>
    <property type="match status" value="1"/>
</dbReference>